<keyword evidence="1" id="KW-0472">Membrane</keyword>
<dbReference type="GeneID" id="70581219"/>
<evidence type="ECO:0008006" key="3">
    <source>
        <dbReference type="Google" id="ProtNLM"/>
    </source>
</evidence>
<keyword evidence="1" id="KW-1133">Transmembrane helix</keyword>
<evidence type="ECO:0000313" key="2">
    <source>
        <dbReference type="EMBL" id="BCL59071.1"/>
    </source>
</evidence>
<accession>A0A7I8E2A7</accession>
<keyword evidence="1" id="KW-0812">Transmembrane</keyword>
<gene>
    <name evidence="2" type="ORF">Fi14EGH31_27830</name>
</gene>
<evidence type="ECO:0000256" key="1">
    <source>
        <dbReference type="SAM" id="Phobius"/>
    </source>
</evidence>
<dbReference type="KEGG" id="fit:Fi14EGH31_27830"/>
<reference evidence="2" key="1">
    <citation type="journal article" date="2020" name="Microbiol. Resour. Announc.">
        <title>Complete Genome Sequence of Faecalibacillus intestinalis JCM 34082, Isolated from Feces from a Healthy Japanese Female.</title>
        <authorList>
            <person name="Sakamoto M."/>
            <person name="Ikeyama N."/>
            <person name="Toyoda A."/>
            <person name="Murakami T."/>
            <person name="Mori H."/>
            <person name="Ohkuma M."/>
        </authorList>
    </citation>
    <scope>NUCLEOTIDE SEQUENCE</scope>
    <source>
        <strain evidence="2">14EGH31</strain>
    </source>
</reference>
<dbReference type="AlphaFoldDB" id="A0A7I8E2A7"/>
<dbReference type="Gene3D" id="1.20.1250.20">
    <property type="entry name" value="MFS general substrate transporter like domains"/>
    <property type="match status" value="1"/>
</dbReference>
<feature type="transmembrane region" description="Helical" evidence="1">
    <location>
        <begin position="48"/>
        <end position="67"/>
    </location>
</feature>
<dbReference type="SUPFAM" id="SSF103473">
    <property type="entry name" value="MFS general substrate transporter"/>
    <property type="match status" value="1"/>
</dbReference>
<dbReference type="EMBL" id="AP024085">
    <property type="protein sequence ID" value="BCL59071.1"/>
    <property type="molecule type" value="Genomic_DNA"/>
</dbReference>
<sequence>MFLYFIYDTQPFIGDLCDRYDKKKVNMILLVISSIFGFSFILVHNIYLIAIVYSVVLALLNGINPIIERMVTVSKHKYGFILCC</sequence>
<organism evidence="2">
    <name type="scientific">Faecalibacillus intestinalis</name>
    <dbReference type="NCBI Taxonomy" id="1982626"/>
    <lineage>
        <taxon>Bacteria</taxon>
        <taxon>Bacillati</taxon>
        <taxon>Bacillota</taxon>
        <taxon>Erysipelotrichia</taxon>
        <taxon>Erysipelotrichales</taxon>
        <taxon>Coprobacillaceae</taxon>
        <taxon>Faecalibacillus</taxon>
    </lineage>
</organism>
<name>A0A7I8E2A7_9FIRM</name>
<feature type="transmembrane region" description="Helical" evidence="1">
    <location>
        <begin position="25"/>
        <end position="42"/>
    </location>
</feature>
<dbReference type="RefSeq" id="WP_117575420.1">
    <property type="nucleotide sequence ID" value="NZ_AP024085.1"/>
</dbReference>
<proteinExistence type="predicted"/>
<dbReference type="InterPro" id="IPR036259">
    <property type="entry name" value="MFS_trans_sf"/>
</dbReference>
<protein>
    <recommendedName>
        <fullName evidence="3">Major facilitator superfamily (MFS) profile domain-containing protein</fullName>
    </recommendedName>
</protein>
<dbReference type="Proteomes" id="UP000593842">
    <property type="component" value="Chromosome"/>
</dbReference>